<reference evidence="4" key="2">
    <citation type="submission" date="2014-05" db="EMBL/GenBank/DDBJ databases">
        <authorList>
            <person name="Aslett M.A."/>
            <person name="De Silva N."/>
        </authorList>
    </citation>
    <scope>NUCLEOTIDE SEQUENCE</scope>
    <source>
        <strain evidence="4">17X</strain>
    </source>
</reference>
<dbReference type="Proteomes" id="UP000072904">
    <property type="component" value="Chromosome 3"/>
</dbReference>
<dbReference type="OMA" id="ECNTIGQ"/>
<name>A0A077W6W1_PLAYE</name>
<feature type="transmembrane region" description="Helical" evidence="2">
    <location>
        <begin position="401"/>
        <end position="421"/>
    </location>
</feature>
<protein>
    <submittedName>
        <fullName evidence="4">PIR protein</fullName>
    </submittedName>
    <submittedName>
        <fullName evidence="3">YIR protein</fullName>
    </submittedName>
</protein>
<reference evidence="4" key="4">
    <citation type="submission" date="2019-05" db="EMBL/GenBank/DDBJ databases">
        <authorList>
            <consortium name="Pathogen Informatics"/>
        </authorList>
    </citation>
    <scope>NUCLEOTIDE SEQUENCE</scope>
    <source>
        <strain evidence="4">17X</strain>
    </source>
</reference>
<accession>A0A077W6W1</accession>
<feature type="region of interest" description="Disordered" evidence="1">
    <location>
        <begin position="334"/>
        <end position="362"/>
    </location>
</feature>
<dbReference type="InterPro" id="IPR006477">
    <property type="entry name" value="Yir_bir_cir"/>
</dbReference>
<organism evidence="3 6">
    <name type="scientific">Plasmodium yoelii</name>
    <dbReference type="NCBI Taxonomy" id="5861"/>
    <lineage>
        <taxon>Eukaryota</taxon>
        <taxon>Sar</taxon>
        <taxon>Alveolata</taxon>
        <taxon>Apicomplexa</taxon>
        <taxon>Aconoidasida</taxon>
        <taxon>Haemosporida</taxon>
        <taxon>Plasmodiidae</taxon>
        <taxon>Plasmodium</taxon>
        <taxon>Plasmodium (Vinckeia)</taxon>
    </lineage>
</organism>
<evidence type="ECO:0000256" key="1">
    <source>
        <dbReference type="SAM" id="MobiDB-lite"/>
    </source>
</evidence>
<dbReference type="Proteomes" id="UP000072874">
    <property type="component" value="Chromosome 4"/>
</dbReference>
<evidence type="ECO:0000313" key="3">
    <source>
        <dbReference type="EMBL" id="CDU16187.1"/>
    </source>
</evidence>
<keyword evidence="2" id="KW-0472">Membrane</keyword>
<sequence>MTLKVCETFKYIEQHLPDNYYFDKNKVSSDIKTYCQTNNKAWKGECNTIGQVVSAVTMLLLNKLFVANKNIESENKNNEYITYVMLWLSNKMKLIKTGSYGSVADFFVTFIKNNKIYIIYRDKINKNDKIMKLNIDRMRTLYGLLNNLCNAITKYNNDSSNYSDFSNFVNNWIILYIKLLLKKKRVFEDEYYCDVLVTLKNAYEKFKKDNDTKSCFPEIIDIEKIKTCKELGKEATSSSKVIAVGFNEVKTQKGLEKEEATLGYIDVIKRGFETCSSNFSIMFTNDVKELYKKALPPLTNFYGKIINFGDKTINYVNDQLKKAIETYASNNCISEENSQRDKSPSSQEAPSEKGNSDQKGYEASQISVSCPVTEQEIPVSEVAGDGTTEIGDNPFNVYKKMGISILIILIPIALAIMYKYLPFGWRKKSKKKKNMKKAINMFDTDETTERVINPTDRKKQMQIIINLSAQNKQGEKFINPSTPKKQDKKLTNSSTPKKQDKKLTNSSTQKKQDKKLTNSYTHKKQDKKFINSSTQKKQDKKFINSIYWEKYPLLNIYKLMKADPVPFIILFLLFIFYVYKRKDDSLE</sequence>
<feature type="compositionally biased region" description="Basic and acidic residues" evidence="1">
    <location>
        <begin position="350"/>
        <end position="360"/>
    </location>
</feature>
<feature type="transmembrane region" description="Helical" evidence="2">
    <location>
        <begin position="562"/>
        <end position="579"/>
    </location>
</feature>
<reference evidence="3" key="3">
    <citation type="submission" date="2014-05" db="EMBL/GenBank/DDBJ databases">
        <authorList>
            <person name="Aslett A.Martin."/>
            <person name="De Silva Nishadi"/>
        </authorList>
    </citation>
    <scope>NUCLEOTIDE SEQUENCE</scope>
    <source>
        <strain evidence="3">YM</strain>
    </source>
</reference>
<evidence type="ECO:0000313" key="4">
    <source>
        <dbReference type="EMBL" id="VTZ73536.1"/>
    </source>
</evidence>
<evidence type="ECO:0000313" key="5">
    <source>
        <dbReference type="Proteomes" id="UP000072874"/>
    </source>
</evidence>
<dbReference type="OrthoDB" id="10459017at2759"/>
<feature type="region of interest" description="Disordered" evidence="1">
    <location>
        <begin position="475"/>
        <end position="534"/>
    </location>
</feature>
<dbReference type="VEuPathDB" id="PlasmoDB:PY17X_0422201"/>
<dbReference type="VEuPathDB" id="PlasmoDB:Py17XNL_000404041"/>
<gene>
    <name evidence="4" type="ORF">PY17X_0422201</name>
    <name evidence="3" type="ORF">PYYM_0300200</name>
</gene>
<dbReference type="AlphaFoldDB" id="A0A077W6W1"/>
<keyword evidence="2" id="KW-0812">Transmembrane</keyword>
<dbReference type="VEuPathDB" id="PlasmoDB:PY01773"/>
<dbReference type="Pfam" id="PF06022">
    <property type="entry name" value="Cir_Bir_Yir"/>
    <property type="match status" value="1"/>
</dbReference>
<proteinExistence type="predicted"/>
<dbReference type="VEuPathDB" id="PlasmoDB:PYYM_0300200"/>
<evidence type="ECO:0000256" key="2">
    <source>
        <dbReference type="SAM" id="Phobius"/>
    </source>
</evidence>
<dbReference type="EMBL" id="LM993658">
    <property type="protein sequence ID" value="VTZ73536.1"/>
    <property type="molecule type" value="Genomic_DNA"/>
</dbReference>
<dbReference type="VEuPathDB" id="PlasmoDB:Py17XNL_001302908"/>
<dbReference type="RefSeq" id="XP_022810846.1">
    <property type="nucleotide sequence ID" value="XM_022955328.1"/>
</dbReference>
<dbReference type="GeneID" id="34859287"/>
<dbReference type="KEGG" id="pyo:PY17X_0422201"/>
<reference evidence="5 6" key="1">
    <citation type="journal article" date="2014" name="BMC Biol.">
        <title>A comprehensive evaluation of rodent malaria parasite genomes and gene expression.</title>
        <authorList>
            <person name="Otto T.D."/>
            <person name="Bohme U."/>
            <person name="Jackson A.P."/>
            <person name="Hunt M."/>
            <person name="Franke-Fayard B."/>
            <person name="Hoeijmakers W.A."/>
            <person name="Religa A.A."/>
            <person name="Robertson L."/>
            <person name="Sanders M."/>
            <person name="Ogun S.A."/>
            <person name="Cunningham D."/>
            <person name="Erhart A."/>
            <person name="Billker O."/>
            <person name="Khan S.M."/>
            <person name="Stunnenberg H.G."/>
            <person name="Langhorne J."/>
            <person name="Holder A.A."/>
            <person name="Waters A.P."/>
            <person name="Newbold C.I."/>
            <person name="Pain A."/>
            <person name="Berriman M."/>
            <person name="Janse C.J."/>
        </authorList>
    </citation>
    <scope>NUCLEOTIDE SEQUENCE [LARGE SCALE GENOMIC DNA]</scope>
    <source>
        <strain evidence="4 5">17X</strain>
        <strain evidence="3 6">YM</strain>
    </source>
</reference>
<dbReference type="EMBL" id="LK934631">
    <property type="protein sequence ID" value="CDU16187.1"/>
    <property type="molecule type" value="Genomic_DNA"/>
</dbReference>
<evidence type="ECO:0000313" key="6">
    <source>
        <dbReference type="Proteomes" id="UP000072904"/>
    </source>
</evidence>
<keyword evidence="2" id="KW-1133">Transmembrane helix</keyword>